<accession>A0A2Z7CF41</accession>
<name>A0A2Z7CF41_9LAMI</name>
<protein>
    <submittedName>
        <fullName evidence="2">Armadillo/beta-catenin-like repeat family protein</fullName>
    </submittedName>
</protein>
<dbReference type="EMBL" id="KQ996030">
    <property type="protein sequence ID" value="KZV45650.1"/>
    <property type="molecule type" value="Genomic_DNA"/>
</dbReference>
<dbReference type="Proteomes" id="UP000250235">
    <property type="component" value="Unassembled WGS sequence"/>
</dbReference>
<reference evidence="2 3" key="1">
    <citation type="journal article" date="2015" name="Proc. Natl. Acad. Sci. U.S.A.">
        <title>The resurrection genome of Boea hygrometrica: A blueprint for survival of dehydration.</title>
        <authorList>
            <person name="Xiao L."/>
            <person name="Yang G."/>
            <person name="Zhang L."/>
            <person name="Yang X."/>
            <person name="Zhao S."/>
            <person name="Ji Z."/>
            <person name="Zhou Q."/>
            <person name="Hu M."/>
            <person name="Wang Y."/>
            <person name="Chen M."/>
            <person name="Xu Y."/>
            <person name="Jin H."/>
            <person name="Xiao X."/>
            <person name="Hu G."/>
            <person name="Bao F."/>
            <person name="Hu Y."/>
            <person name="Wan P."/>
            <person name="Li L."/>
            <person name="Deng X."/>
            <person name="Kuang T."/>
            <person name="Xiang C."/>
            <person name="Zhu J.K."/>
            <person name="Oliver M.J."/>
            <person name="He Y."/>
        </authorList>
    </citation>
    <scope>NUCLEOTIDE SEQUENCE [LARGE SCALE GENOMIC DNA]</scope>
    <source>
        <strain evidence="3">cv. XS01</strain>
    </source>
</reference>
<sequence length="247" mass="28345">MLMMLIHERKYYFAVGTGQSKSGLIGEASIDFSSYAEANKVTLVSLPLQKSHSEAILHVSIQRIQDCIDQRDLEESDDAKLNSKDHSLRAQFVNNDEDRTTKDDSFEVEEARINQGSNQIFEPKRNRRTSSESDVTLSALSTLLDDRVNVDQSISFLSEKRAIHHVLNVVKDHREEVLWQKAFWMIEKFLIEGREDSVSNISQDRLFPATLVSAFHHGDDRTRQMAEKIIRHLNRIPNLANTVTFTM</sequence>
<dbReference type="InterPro" id="IPR052608">
    <property type="entry name" value="U-box_domain_protein"/>
</dbReference>
<organism evidence="2 3">
    <name type="scientific">Dorcoceras hygrometricum</name>
    <dbReference type="NCBI Taxonomy" id="472368"/>
    <lineage>
        <taxon>Eukaryota</taxon>
        <taxon>Viridiplantae</taxon>
        <taxon>Streptophyta</taxon>
        <taxon>Embryophyta</taxon>
        <taxon>Tracheophyta</taxon>
        <taxon>Spermatophyta</taxon>
        <taxon>Magnoliopsida</taxon>
        <taxon>eudicotyledons</taxon>
        <taxon>Gunneridae</taxon>
        <taxon>Pentapetalae</taxon>
        <taxon>asterids</taxon>
        <taxon>lamiids</taxon>
        <taxon>Lamiales</taxon>
        <taxon>Gesneriaceae</taxon>
        <taxon>Didymocarpoideae</taxon>
        <taxon>Trichosporeae</taxon>
        <taxon>Loxocarpinae</taxon>
        <taxon>Dorcoceras</taxon>
    </lineage>
</organism>
<dbReference type="Pfam" id="PF10358">
    <property type="entry name" value="NT-C2"/>
    <property type="match status" value="1"/>
</dbReference>
<dbReference type="OrthoDB" id="10064100at2759"/>
<dbReference type="InterPro" id="IPR019448">
    <property type="entry name" value="NT-C2"/>
</dbReference>
<evidence type="ECO:0000313" key="3">
    <source>
        <dbReference type="Proteomes" id="UP000250235"/>
    </source>
</evidence>
<dbReference type="AlphaFoldDB" id="A0A2Z7CF41"/>
<proteinExistence type="predicted"/>
<feature type="domain" description="C2 NT-type" evidence="1">
    <location>
        <begin position="7"/>
        <end position="65"/>
    </location>
</feature>
<evidence type="ECO:0000259" key="1">
    <source>
        <dbReference type="Pfam" id="PF10358"/>
    </source>
</evidence>
<gene>
    <name evidence="2" type="ORF">F511_02310</name>
</gene>
<dbReference type="PANTHER" id="PTHR45958:SF4">
    <property type="entry name" value="U-BOX DOMAIN-CONTAINING PROTEIN 42-RELATED"/>
    <property type="match status" value="1"/>
</dbReference>
<evidence type="ECO:0000313" key="2">
    <source>
        <dbReference type="EMBL" id="KZV45650.1"/>
    </source>
</evidence>
<dbReference type="PANTHER" id="PTHR45958">
    <property type="entry name" value="RING-TYPE E3 UBIQUITIN TRANSFERASE"/>
    <property type="match status" value="1"/>
</dbReference>
<keyword evidence="3" id="KW-1185">Reference proteome</keyword>